<name>A0A7X2PB45_9SPIO</name>
<proteinExistence type="predicted"/>
<keyword evidence="3" id="KW-1185">Reference proteome</keyword>
<dbReference type="Pfam" id="PF07456">
    <property type="entry name" value="Hpre_diP_synt_I"/>
    <property type="match status" value="1"/>
</dbReference>
<evidence type="ECO:0000256" key="1">
    <source>
        <dbReference type="SAM" id="Phobius"/>
    </source>
</evidence>
<dbReference type="EMBL" id="VUNN01000003">
    <property type="protein sequence ID" value="MSU05608.1"/>
    <property type="molecule type" value="Genomic_DNA"/>
</dbReference>
<feature type="transmembrane region" description="Helical" evidence="1">
    <location>
        <begin position="217"/>
        <end position="236"/>
    </location>
</feature>
<feature type="transmembrane region" description="Helical" evidence="1">
    <location>
        <begin position="329"/>
        <end position="346"/>
    </location>
</feature>
<evidence type="ECO:0000313" key="2">
    <source>
        <dbReference type="EMBL" id="MSU05608.1"/>
    </source>
</evidence>
<dbReference type="RefSeq" id="WP_154424512.1">
    <property type="nucleotide sequence ID" value="NZ_VUNN01000003.1"/>
</dbReference>
<keyword evidence="1" id="KW-0472">Membrane</keyword>
<gene>
    <name evidence="2" type="ORF">FYJ80_02270</name>
</gene>
<accession>A0A7X2PB45</accession>
<sequence>MHSPSDRTRFLAYLIALSLFFSVAENMLIHPLPFLRYGFAMIPMLYALDKLSFKEYMLLSLGKWLASTLSQGTMLSPFSVIALSSSVICAIVMYILFKAFNRYISLYTISLVSAIVSTFTQLFVASLFLGSALLRLSIVMLPLSELTSIITAFLAKHLKLNSEPPIINNSDERHDNPATVILHIICALLVFFVKEPLFLLLIFSISIVLSLVQKRKVLWINYSITLIAIIICNLFSQNGEVLFSFVTKGALEEGIVKGLQLISLVAISQSFAALKLKGSSFLSDVFSYNAAFISNFSNTDEKLFKRIEMALCLEEGMVVKLKERKRSKYLIPILVLLLAIEILEILL</sequence>
<feature type="transmembrane region" description="Helical" evidence="1">
    <location>
        <begin position="74"/>
        <end position="97"/>
    </location>
</feature>
<dbReference type="Proteomes" id="UP000460549">
    <property type="component" value="Unassembled WGS sequence"/>
</dbReference>
<dbReference type="Gene3D" id="1.10.1760.20">
    <property type="match status" value="1"/>
</dbReference>
<feature type="transmembrane region" description="Helical" evidence="1">
    <location>
        <begin position="180"/>
        <end position="205"/>
    </location>
</feature>
<dbReference type="InterPro" id="IPR010898">
    <property type="entry name" value="Hpre_diP_synth_I"/>
</dbReference>
<organism evidence="2 3">
    <name type="scientific">Bullifex porci</name>
    <dbReference type="NCBI Taxonomy" id="2606638"/>
    <lineage>
        <taxon>Bacteria</taxon>
        <taxon>Pseudomonadati</taxon>
        <taxon>Spirochaetota</taxon>
        <taxon>Spirochaetia</taxon>
        <taxon>Spirochaetales</taxon>
        <taxon>Spirochaetaceae</taxon>
        <taxon>Bullifex</taxon>
    </lineage>
</organism>
<keyword evidence="1" id="KW-1133">Transmembrane helix</keyword>
<dbReference type="AlphaFoldDB" id="A0A7X2PB45"/>
<comment type="caution">
    <text evidence="2">The sequence shown here is derived from an EMBL/GenBank/DDBJ whole genome shotgun (WGS) entry which is preliminary data.</text>
</comment>
<reference evidence="2 3" key="1">
    <citation type="submission" date="2019-08" db="EMBL/GenBank/DDBJ databases">
        <title>In-depth cultivation of the pig gut microbiome towards novel bacterial diversity and tailored functional studies.</title>
        <authorList>
            <person name="Wylensek D."/>
            <person name="Hitch T.C.A."/>
            <person name="Clavel T."/>
        </authorList>
    </citation>
    <scope>NUCLEOTIDE SEQUENCE [LARGE SCALE GENOMIC DNA]</scope>
    <source>
        <strain evidence="2 3">NM-380-WT-3C1</strain>
    </source>
</reference>
<evidence type="ECO:0000313" key="3">
    <source>
        <dbReference type="Proteomes" id="UP000460549"/>
    </source>
</evidence>
<keyword evidence="1" id="KW-0812">Transmembrane</keyword>
<feature type="transmembrane region" description="Helical" evidence="1">
    <location>
        <begin position="136"/>
        <end position="155"/>
    </location>
</feature>
<feature type="transmembrane region" description="Helical" evidence="1">
    <location>
        <begin position="103"/>
        <end position="129"/>
    </location>
</feature>
<protein>
    <submittedName>
        <fullName evidence="2">Uncharacterized protein</fullName>
    </submittedName>
</protein>